<evidence type="ECO:0000313" key="6">
    <source>
        <dbReference type="Proteomes" id="UP000823388"/>
    </source>
</evidence>
<dbReference type="PANTHER" id="PTHR33669:SF25">
    <property type="entry name" value="NRR REPRESSOR HOMOLOG 1"/>
    <property type="match status" value="1"/>
</dbReference>
<evidence type="ECO:0000256" key="1">
    <source>
        <dbReference type="ARBA" id="ARBA00004123"/>
    </source>
</evidence>
<feature type="compositionally biased region" description="Basic and acidic residues" evidence="4">
    <location>
        <begin position="114"/>
        <end position="137"/>
    </location>
</feature>
<comment type="subcellular location">
    <subcellularLocation>
        <location evidence="1">Nucleus</location>
    </subcellularLocation>
</comment>
<gene>
    <name evidence="5" type="ORF">PVAP13_3KG230300</name>
</gene>
<comment type="similarity">
    <text evidence="2">Belongs to the NPR1-interactor family.</text>
</comment>
<keyword evidence="3" id="KW-0539">Nucleus</keyword>
<dbReference type="EMBL" id="CM029041">
    <property type="protein sequence ID" value="KAG2628036.1"/>
    <property type="molecule type" value="Genomic_DNA"/>
</dbReference>
<dbReference type="GO" id="GO:0010112">
    <property type="term" value="P:regulation of systemic acquired resistance"/>
    <property type="evidence" value="ECO:0007669"/>
    <property type="project" value="InterPro"/>
</dbReference>
<feature type="region of interest" description="Disordered" evidence="4">
    <location>
        <begin position="107"/>
        <end position="164"/>
    </location>
</feature>
<reference evidence="5" key="1">
    <citation type="submission" date="2020-05" db="EMBL/GenBank/DDBJ databases">
        <title>WGS assembly of Panicum virgatum.</title>
        <authorList>
            <person name="Lovell J.T."/>
            <person name="Jenkins J."/>
            <person name="Shu S."/>
            <person name="Juenger T.E."/>
            <person name="Schmutz J."/>
        </authorList>
    </citation>
    <scope>NUCLEOTIDE SEQUENCE</scope>
    <source>
        <strain evidence="5">AP13</strain>
    </source>
</reference>
<dbReference type="GO" id="GO:0005634">
    <property type="term" value="C:nucleus"/>
    <property type="evidence" value="ECO:0007669"/>
    <property type="project" value="UniProtKB-SubCell"/>
</dbReference>
<evidence type="ECO:0000313" key="5">
    <source>
        <dbReference type="EMBL" id="KAG2628036.1"/>
    </source>
</evidence>
<comment type="caution">
    <text evidence="5">The sequence shown here is derived from an EMBL/GenBank/DDBJ whole genome shotgun (WGS) entry which is preliminary data.</text>
</comment>
<organism evidence="5 6">
    <name type="scientific">Panicum virgatum</name>
    <name type="common">Blackwell switchgrass</name>
    <dbReference type="NCBI Taxonomy" id="38727"/>
    <lineage>
        <taxon>Eukaryota</taxon>
        <taxon>Viridiplantae</taxon>
        <taxon>Streptophyta</taxon>
        <taxon>Embryophyta</taxon>
        <taxon>Tracheophyta</taxon>
        <taxon>Spermatophyta</taxon>
        <taxon>Magnoliopsida</taxon>
        <taxon>Liliopsida</taxon>
        <taxon>Poales</taxon>
        <taxon>Poaceae</taxon>
        <taxon>PACMAD clade</taxon>
        <taxon>Panicoideae</taxon>
        <taxon>Panicodae</taxon>
        <taxon>Paniceae</taxon>
        <taxon>Panicinae</taxon>
        <taxon>Panicum</taxon>
        <taxon>Panicum sect. Hiantes</taxon>
    </lineage>
</organism>
<protein>
    <submittedName>
        <fullName evidence="5">Uncharacterized protein</fullName>
    </submittedName>
</protein>
<evidence type="ECO:0000256" key="2">
    <source>
        <dbReference type="ARBA" id="ARBA00009937"/>
    </source>
</evidence>
<proteinExistence type="inferred from homology"/>
<keyword evidence="6" id="KW-1185">Reference proteome</keyword>
<evidence type="ECO:0000256" key="3">
    <source>
        <dbReference type="ARBA" id="ARBA00023242"/>
    </source>
</evidence>
<dbReference type="AlphaFoldDB" id="A0A8T0V3H2"/>
<sequence length="177" mass="19169">MDAAPLSKEAPPAAVEGALPSPAKQAVERRPSPDDDATGVRASGGGGEADDEQVERFYALLENIRAMRGMVGGATAAAGRKKRAREAEPPWRPAFRMEDFELDEVQSDAPCCGARREKRESSRGARRPAEAAGRETTDGDEEEDGEEVVEVKRPRRRPQHKARRAVVLAAVDRLGGR</sequence>
<feature type="compositionally biased region" description="Basic residues" evidence="4">
    <location>
        <begin position="153"/>
        <end position="164"/>
    </location>
</feature>
<dbReference type="Proteomes" id="UP000823388">
    <property type="component" value="Chromosome 3K"/>
</dbReference>
<feature type="compositionally biased region" description="Acidic residues" evidence="4">
    <location>
        <begin position="138"/>
        <end position="148"/>
    </location>
</feature>
<dbReference type="InterPro" id="IPR031425">
    <property type="entry name" value="NPR1/NH1-interacting"/>
</dbReference>
<feature type="region of interest" description="Disordered" evidence="4">
    <location>
        <begin position="73"/>
        <end position="92"/>
    </location>
</feature>
<accession>A0A8T0V3H2</accession>
<dbReference type="PANTHER" id="PTHR33669">
    <property type="entry name" value="PROTEIN NEGATIVE REGULATOR OF RESISTANCE"/>
    <property type="match status" value="1"/>
</dbReference>
<feature type="region of interest" description="Disordered" evidence="4">
    <location>
        <begin position="1"/>
        <end position="54"/>
    </location>
</feature>
<dbReference type="Pfam" id="PF15699">
    <property type="entry name" value="NPR1_interact"/>
    <property type="match status" value="1"/>
</dbReference>
<evidence type="ECO:0000256" key="4">
    <source>
        <dbReference type="SAM" id="MobiDB-lite"/>
    </source>
</evidence>
<dbReference type="OrthoDB" id="693542at2759"/>
<name>A0A8T0V3H2_PANVG</name>